<feature type="transmembrane region" description="Helical" evidence="1">
    <location>
        <begin position="27"/>
        <end position="47"/>
    </location>
</feature>
<proteinExistence type="predicted"/>
<sequence>MEVAKSEISKEADDGFELLRVKEPIKMMYLAALSTVISVKFVARLMLVRQKWRMLNGELVTDFQ</sequence>
<protein>
    <submittedName>
        <fullName evidence="2">Uncharacterized protein</fullName>
    </submittedName>
</protein>
<keyword evidence="1" id="KW-0812">Transmembrane</keyword>
<evidence type="ECO:0000256" key="1">
    <source>
        <dbReference type="SAM" id="Phobius"/>
    </source>
</evidence>
<evidence type="ECO:0000313" key="2">
    <source>
        <dbReference type="EMBL" id="VFU32122.1"/>
    </source>
</evidence>
<accession>A0A6N2L4E6</accession>
<dbReference type="EMBL" id="CAADRP010000779">
    <property type="protein sequence ID" value="VFU32122.1"/>
    <property type="molecule type" value="Genomic_DNA"/>
</dbReference>
<reference evidence="2" key="1">
    <citation type="submission" date="2019-03" db="EMBL/GenBank/DDBJ databases">
        <authorList>
            <person name="Mank J."/>
            <person name="Almeida P."/>
        </authorList>
    </citation>
    <scope>NUCLEOTIDE SEQUENCE</scope>
    <source>
        <strain evidence="2">78183</strain>
    </source>
</reference>
<organism evidence="2">
    <name type="scientific">Salix viminalis</name>
    <name type="common">Common osier</name>
    <name type="synonym">Basket willow</name>
    <dbReference type="NCBI Taxonomy" id="40686"/>
    <lineage>
        <taxon>Eukaryota</taxon>
        <taxon>Viridiplantae</taxon>
        <taxon>Streptophyta</taxon>
        <taxon>Embryophyta</taxon>
        <taxon>Tracheophyta</taxon>
        <taxon>Spermatophyta</taxon>
        <taxon>Magnoliopsida</taxon>
        <taxon>eudicotyledons</taxon>
        <taxon>Gunneridae</taxon>
        <taxon>Pentapetalae</taxon>
        <taxon>rosids</taxon>
        <taxon>fabids</taxon>
        <taxon>Malpighiales</taxon>
        <taxon>Salicaceae</taxon>
        <taxon>Saliceae</taxon>
        <taxon>Salix</taxon>
    </lineage>
</organism>
<dbReference type="AlphaFoldDB" id="A0A6N2L4E6"/>
<gene>
    <name evidence="2" type="ORF">SVIM_LOCUS139401</name>
</gene>
<keyword evidence="1" id="KW-0472">Membrane</keyword>
<name>A0A6N2L4E6_SALVM</name>
<keyword evidence="1" id="KW-1133">Transmembrane helix</keyword>